<dbReference type="Proteomes" id="UP000443582">
    <property type="component" value="Unassembled WGS sequence"/>
</dbReference>
<dbReference type="InterPro" id="IPR006860">
    <property type="entry name" value="FecR"/>
</dbReference>
<dbReference type="RefSeq" id="WP_114706283.1">
    <property type="nucleotide sequence ID" value="NZ_QDKL01000002.1"/>
</dbReference>
<feature type="compositionally biased region" description="Basic and acidic residues" evidence="1">
    <location>
        <begin position="420"/>
        <end position="440"/>
    </location>
</feature>
<feature type="region of interest" description="Disordered" evidence="1">
    <location>
        <begin position="404"/>
        <end position="444"/>
    </location>
</feature>
<gene>
    <name evidence="4" type="ORF">DAY19_05915</name>
</gene>
<proteinExistence type="predicted"/>
<feature type="region of interest" description="Disordered" evidence="1">
    <location>
        <begin position="270"/>
        <end position="302"/>
    </location>
</feature>
<dbReference type="Pfam" id="PF04773">
    <property type="entry name" value="FecR"/>
    <property type="match status" value="1"/>
</dbReference>
<keyword evidence="5" id="KW-1185">Reference proteome</keyword>
<keyword evidence="2" id="KW-0732">Signal</keyword>
<evidence type="ECO:0000313" key="5">
    <source>
        <dbReference type="Proteomes" id="UP000443582"/>
    </source>
</evidence>
<name>A0ABY0IE28_9BACT</name>
<protein>
    <recommendedName>
        <fullName evidence="3">FecR protein domain-containing protein</fullName>
    </recommendedName>
</protein>
<dbReference type="Gene3D" id="2.60.120.1440">
    <property type="match status" value="1"/>
</dbReference>
<sequence length="459" mass="50879">MKLLKQFIIFQIALVLNFSILNAAGDKGVAKVMKKRGKVFITQTKKKLKKGDWVPEGASITTKSRSFVKLLFIDKSNLTLGANSQMEIKQFPKKKAGIINLVNGQLRSKVSKNYLQIDKKKSKLFIKTKTAAMGVRGTDFQVNYNSKNQNTTLITFEGAVAMGSLSKFKVSDFRQDRLEKVVSSPTSVMVKRGQLSGVMPAIDSKPIAPVKINKKQLKALENNDGSKMTNAKDKKNKKAKPMARNIIPPGVDSKSFSASTNTEVADQMAKVDSSIRGPASEAKKKKKVQISQDTPKGSLKDGGYVDTENALYIPPPKNAAMDPMTNEVIVPVQMGSFDKETGMYTNDYYEVDESGNFIEKEDDSLTRLPASTSTMDTTNSDMKEVTNVYDVMDEQMDDTMKMDDTTISLTDPNRTTASTEEDKMMEDTMSDRDDMIESTKDPLSSTNRAVIRVILEKQP</sequence>
<evidence type="ECO:0000259" key="3">
    <source>
        <dbReference type="Pfam" id="PF04773"/>
    </source>
</evidence>
<dbReference type="EMBL" id="QDKL01000002">
    <property type="protein sequence ID" value="RZF21216.1"/>
    <property type="molecule type" value="Genomic_DNA"/>
</dbReference>
<feature type="domain" description="FecR protein" evidence="3">
    <location>
        <begin position="60"/>
        <end position="160"/>
    </location>
</feature>
<feature type="signal peptide" evidence="2">
    <location>
        <begin position="1"/>
        <end position="23"/>
    </location>
</feature>
<feature type="region of interest" description="Disordered" evidence="1">
    <location>
        <begin position="224"/>
        <end position="257"/>
    </location>
</feature>
<evidence type="ECO:0000256" key="2">
    <source>
        <dbReference type="SAM" id="SignalP"/>
    </source>
</evidence>
<evidence type="ECO:0000256" key="1">
    <source>
        <dbReference type="SAM" id="MobiDB-lite"/>
    </source>
</evidence>
<feature type="chain" id="PRO_5047114005" description="FecR protein domain-containing protein" evidence="2">
    <location>
        <begin position="24"/>
        <end position="459"/>
    </location>
</feature>
<dbReference type="PANTHER" id="PTHR38731:SF1">
    <property type="entry name" value="FECR PROTEIN DOMAIN-CONTAINING PROTEIN"/>
    <property type="match status" value="1"/>
</dbReference>
<evidence type="ECO:0000313" key="4">
    <source>
        <dbReference type="EMBL" id="RZF21216.1"/>
    </source>
</evidence>
<dbReference type="PANTHER" id="PTHR38731">
    <property type="entry name" value="LIPL45-RELATED LIPOPROTEIN-RELATED"/>
    <property type="match status" value="1"/>
</dbReference>
<accession>A0ABY0IE28</accession>
<organism evidence="4 5">
    <name type="scientific">Halobacteriovorax vibrionivorans</name>
    <dbReference type="NCBI Taxonomy" id="2152716"/>
    <lineage>
        <taxon>Bacteria</taxon>
        <taxon>Pseudomonadati</taxon>
        <taxon>Bdellovibrionota</taxon>
        <taxon>Bacteriovoracia</taxon>
        <taxon>Bacteriovoracales</taxon>
        <taxon>Halobacteriovoraceae</taxon>
        <taxon>Halobacteriovorax</taxon>
    </lineage>
</organism>
<feature type="compositionally biased region" description="Polar residues" evidence="1">
    <location>
        <begin position="407"/>
        <end position="418"/>
    </location>
</feature>
<reference evidence="5" key="1">
    <citation type="journal article" date="2019" name="Int. J. Syst. Evol. Microbiol.">
        <title>Halobacteriovorax valvorus sp. nov., a novel prokaryotic predator isolated from coastal seawater of China.</title>
        <authorList>
            <person name="Chen M.-X."/>
        </authorList>
    </citation>
    <scope>NUCLEOTIDE SEQUENCE [LARGE SCALE GENOMIC DNA]</scope>
    <source>
        <strain evidence="5">BL9</strain>
    </source>
</reference>
<comment type="caution">
    <text evidence="4">The sequence shown here is derived from an EMBL/GenBank/DDBJ whole genome shotgun (WGS) entry which is preliminary data.</text>
</comment>